<feature type="transmembrane region" description="Helical" evidence="7">
    <location>
        <begin position="114"/>
        <end position="135"/>
    </location>
</feature>
<dbReference type="RefSeq" id="WP_183208084.1">
    <property type="nucleotide sequence ID" value="NZ_JAAAMM010000003.1"/>
</dbReference>
<evidence type="ECO:0000256" key="3">
    <source>
        <dbReference type="ARBA" id="ARBA00022475"/>
    </source>
</evidence>
<gene>
    <name evidence="9" type="ORF">GGR03_002292</name>
</gene>
<feature type="transmembrane region" description="Helical" evidence="7">
    <location>
        <begin position="254"/>
        <end position="276"/>
    </location>
</feature>
<dbReference type="PANTHER" id="PTHR43163">
    <property type="entry name" value="DIPEPTIDE TRANSPORT SYSTEM PERMEASE PROTEIN DPPB-RELATED"/>
    <property type="match status" value="1"/>
</dbReference>
<dbReference type="GO" id="GO:0005886">
    <property type="term" value="C:plasma membrane"/>
    <property type="evidence" value="ECO:0007669"/>
    <property type="project" value="UniProtKB-SubCell"/>
</dbReference>
<sequence>MLTHVVRGVMAAVPVVLVVVILVFLLVRIAPGDPAERLAARDSFSLSDSADVTSRASASSERAADARARMGIDQPVHVQFGEWVSLVIRGEFGESFVYRQPVATLVWQRLEPSLSIALFTTVLSVAVGIPLGAIAAWQAGRLVDRAVLGFCALGLSLPAFVAGYLLIYLFAIKLAWLPVQGYRPLSEGVGTWASHLLLPSLSLTFLFAALAASMTRMAVLGVLHEDYIRTARAKGLPESLVLFRHALPNAANPVLTVIGIGIAVLLGGVVVTESVFNIPGIGRLTTDAVLAGDYPVVQAVVLLAALVNVGVNLAIDLAYGLFDPRLRT</sequence>
<dbReference type="PROSITE" id="PS50928">
    <property type="entry name" value="ABC_TM1"/>
    <property type="match status" value="1"/>
</dbReference>
<dbReference type="CDD" id="cd06261">
    <property type="entry name" value="TM_PBP2"/>
    <property type="match status" value="1"/>
</dbReference>
<accession>A0A7W6HDV6</accession>
<feature type="transmembrane region" description="Helical" evidence="7">
    <location>
        <begin position="296"/>
        <end position="322"/>
    </location>
</feature>
<dbReference type="AlphaFoldDB" id="A0A7W6HDV6"/>
<dbReference type="Pfam" id="PF00528">
    <property type="entry name" value="BPD_transp_1"/>
    <property type="match status" value="1"/>
</dbReference>
<feature type="transmembrane region" description="Helical" evidence="7">
    <location>
        <begin position="147"/>
        <end position="172"/>
    </location>
</feature>
<dbReference type="SUPFAM" id="SSF161098">
    <property type="entry name" value="MetI-like"/>
    <property type="match status" value="1"/>
</dbReference>
<comment type="caution">
    <text evidence="9">The sequence shown here is derived from an EMBL/GenBank/DDBJ whole genome shotgun (WGS) entry which is preliminary data.</text>
</comment>
<dbReference type="InterPro" id="IPR035906">
    <property type="entry name" value="MetI-like_sf"/>
</dbReference>
<reference evidence="9 10" key="1">
    <citation type="submission" date="2020-08" db="EMBL/GenBank/DDBJ databases">
        <title>Genomic Encyclopedia of Type Strains, Phase IV (KMG-IV): sequencing the most valuable type-strain genomes for metagenomic binning, comparative biology and taxonomic classification.</title>
        <authorList>
            <person name="Goeker M."/>
        </authorList>
    </citation>
    <scope>NUCLEOTIDE SEQUENCE [LARGE SCALE GENOMIC DNA]</scope>
    <source>
        <strain evidence="9 10">DSM 103570</strain>
    </source>
</reference>
<dbReference type="Proteomes" id="UP000588647">
    <property type="component" value="Unassembled WGS sequence"/>
</dbReference>
<dbReference type="EMBL" id="JACIEM010000003">
    <property type="protein sequence ID" value="MBB4003211.1"/>
    <property type="molecule type" value="Genomic_DNA"/>
</dbReference>
<keyword evidence="6 7" id="KW-0472">Membrane</keyword>
<dbReference type="Gene3D" id="1.10.3720.10">
    <property type="entry name" value="MetI-like"/>
    <property type="match status" value="1"/>
</dbReference>
<proteinExistence type="inferred from homology"/>
<keyword evidence="2 7" id="KW-0813">Transport</keyword>
<evidence type="ECO:0000256" key="4">
    <source>
        <dbReference type="ARBA" id="ARBA00022692"/>
    </source>
</evidence>
<feature type="transmembrane region" description="Helical" evidence="7">
    <location>
        <begin position="192"/>
        <end position="212"/>
    </location>
</feature>
<evidence type="ECO:0000256" key="2">
    <source>
        <dbReference type="ARBA" id="ARBA00022448"/>
    </source>
</evidence>
<keyword evidence="5 7" id="KW-1133">Transmembrane helix</keyword>
<keyword evidence="4 7" id="KW-0812">Transmembrane</keyword>
<evidence type="ECO:0000256" key="1">
    <source>
        <dbReference type="ARBA" id="ARBA00004651"/>
    </source>
</evidence>
<evidence type="ECO:0000256" key="6">
    <source>
        <dbReference type="ARBA" id="ARBA00023136"/>
    </source>
</evidence>
<evidence type="ECO:0000259" key="8">
    <source>
        <dbReference type="PROSITE" id="PS50928"/>
    </source>
</evidence>
<keyword evidence="3" id="KW-1003">Cell membrane</keyword>
<protein>
    <submittedName>
        <fullName evidence="9">Peptide/nickel transport system permease protein</fullName>
    </submittedName>
</protein>
<evidence type="ECO:0000256" key="5">
    <source>
        <dbReference type="ARBA" id="ARBA00022989"/>
    </source>
</evidence>
<feature type="domain" description="ABC transmembrane type-1" evidence="8">
    <location>
        <begin position="110"/>
        <end position="315"/>
    </location>
</feature>
<feature type="transmembrane region" description="Helical" evidence="7">
    <location>
        <begin position="12"/>
        <end position="30"/>
    </location>
</feature>
<comment type="subcellular location">
    <subcellularLocation>
        <location evidence="1 7">Cell membrane</location>
        <topology evidence="1 7">Multi-pass membrane protein</topology>
    </subcellularLocation>
</comment>
<dbReference type="PANTHER" id="PTHR43163:SF6">
    <property type="entry name" value="DIPEPTIDE TRANSPORT SYSTEM PERMEASE PROTEIN DPPB-RELATED"/>
    <property type="match status" value="1"/>
</dbReference>
<evidence type="ECO:0000256" key="7">
    <source>
        <dbReference type="RuleBase" id="RU363032"/>
    </source>
</evidence>
<dbReference type="InterPro" id="IPR045621">
    <property type="entry name" value="BPD_transp_1_N"/>
</dbReference>
<evidence type="ECO:0000313" key="9">
    <source>
        <dbReference type="EMBL" id="MBB4003211.1"/>
    </source>
</evidence>
<dbReference type="Pfam" id="PF19300">
    <property type="entry name" value="BPD_transp_1_N"/>
    <property type="match status" value="1"/>
</dbReference>
<name>A0A7W6HDV6_9HYPH</name>
<keyword evidence="10" id="KW-1185">Reference proteome</keyword>
<evidence type="ECO:0000313" key="10">
    <source>
        <dbReference type="Proteomes" id="UP000588647"/>
    </source>
</evidence>
<dbReference type="GO" id="GO:0055085">
    <property type="term" value="P:transmembrane transport"/>
    <property type="evidence" value="ECO:0007669"/>
    <property type="project" value="InterPro"/>
</dbReference>
<comment type="similarity">
    <text evidence="7">Belongs to the binding-protein-dependent transport system permease family.</text>
</comment>
<dbReference type="InterPro" id="IPR000515">
    <property type="entry name" value="MetI-like"/>
</dbReference>
<organism evidence="9 10">
    <name type="scientific">Aurantimonas endophytica</name>
    <dbReference type="NCBI Taxonomy" id="1522175"/>
    <lineage>
        <taxon>Bacteria</taxon>
        <taxon>Pseudomonadati</taxon>
        <taxon>Pseudomonadota</taxon>
        <taxon>Alphaproteobacteria</taxon>
        <taxon>Hyphomicrobiales</taxon>
        <taxon>Aurantimonadaceae</taxon>
        <taxon>Aurantimonas</taxon>
    </lineage>
</organism>